<protein>
    <submittedName>
        <fullName evidence="1">Uncharacterized protein</fullName>
    </submittedName>
</protein>
<gene>
    <name evidence="1" type="ORF">INP59_06230</name>
</gene>
<proteinExistence type="predicted"/>
<dbReference type="InterPro" id="IPR046036">
    <property type="entry name" value="DUF5994"/>
</dbReference>
<name>A0A7M2XSP3_9NOCA</name>
<evidence type="ECO:0000313" key="1">
    <source>
        <dbReference type="EMBL" id="QOV99960.1"/>
    </source>
</evidence>
<dbReference type="Proteomes" id="UP000593818">
    <property type="component" value="Chromosome"/>
</dbReference>
<dbReference type="Pfam" id="PF19457">
    <property type="entry name" value="DUF5994"/>
    <property type="match status" value="1"/>
</dbReference>
<keyword evidence="2" id="KW-1185">Reference proteome</keyword>
<sequence>MTSSARRPFTNRDLRRFQATADGGQPFDVPTRTVRLLLRDPDDHSTGVDGAWWPRGGNLTVELHDLVCALTHRLGRTERIALDWNALSISQRSIDPPDGIDLVGPAPDQPRNQIHVFGRHGTCLRLLIIEPMLDADRAYEDMHESVTPEPNSLEHHR</sequence>
<dbReference type="RefSeq" id="WP_138842158.1">
    <property type="nucleotide sequence ID" value="NZ_CP040719.1"/>
</dbReference>
<organism evidence="1 2">
    <name type="scientific">Rhodococcus pyridinivorans</name>
    <dbReference type="NCBI Taxonomy" id="103816"/>
    <lineage>
        <taxon>Bacteria</taxon>
        <taxon>Bacillati</taxon>
        <taxon>Actinomycetota</taxon>
        <taxon>Actinomycetes</taxon>
        <taxon>Mycobacteriales</taxon>
        <taxon>Nocardiaceae</taxon>
        <taxon>Rhodococcus</taxon>
    </lineage>
</organism>
<dbReference type="EMBL" id="CP063450">
    <property type="protein sequence ID" value="QOV99960.1"/>
    <property type="molecule type" value="Genomic_DNA"/>
</dbReference>
<dbReference type="AlphaFoldDB" id="A0A7M2XSP3"/>
<accession>A0A7M2XSP3</accession>
<reference evidence="1 2" key="1">
    <citation type="submission" date="2020-10" db="EMBL/GenBank/DDBJ databases">
        <title>Whole genome sequence of oil-degrading bacteria Rhodococcus pyridinivorans strain 5Ap.</title>
        <authorList>
            <person name="Akhremchuk A.E."/>
            <person name="Valentovich L.N."/>
            <person name="Charniauskaya M.I."/>
            <person name="Bukliarevich H.A."/>
            <person name="Titok M.A."/>
        </authorList>
    </citation>
    <scope>NUCLEOTIDE SEQUENCE [LARGE SCALE GENOMIC DNA]</scope>
    <source>
        <strain evidence="1 2">5Ap</strain>
    </source>
</reference>
<evidence type="ECO:0000313" key="2">
    <source>
        <dbReference type="Proteomes" id="UP000593818"/>
    </source>
</evidence>